<keyword evidence="3 6" id="KW-0812">Transmembrane</keyword>
<keyword evidence="9" id="KW-1185">Reference proteome</keyword>
<sequence>MPSTPPSPDAAHVPSDTPATPRPTSSSLDDRMNARAAAILEQRGGRRGLARLLPFIGPAVIASIAYMDPGNFATNISGGAQFGYGLLWVILTANLMAMLIQNLSAKLGIATGHNLPEVIRRRWPRPVVWAYWVQAEIVAMATDLAEFLGAAIAIQLLTGLPLIWGAAITGALTFWLLTIQRRGFRPLELVIGGFVAVIGVAYLTQFVMARPDLAQLGAGFIPSFQGVDSVYLAVGIIGATVMPHVIYLHSALTQGRVPTRNDDEKRRLSRLNRVDVIVSMGIAGLINMSMLAVAAATFHGKGIEDAGNLETAYQTLTPLLGPAAATAFAIALLASGLSSSAVGTMAGQVIMQGFVNFSIPLWLRRTITMLPAFVVILLGLDPTRVLILSQVILSFGVPFALVPLLLFTARRDVMGVLTSRPHVTGLGWLFAGIIIALNGYLLWGALTGG</sequence>
<protein>
    <recommendedName>
        <fullName evidence="6">Divalent metal cation transporter MntH</fullName>
    </recommendedName>
</protein>
<feature type="transmembrane region" description="Helical" evidence="6">
    <location>
        <begin position="386"/>
        <end position="407"/>
    </location>
</feature>
<feature type="transmembrane region" description="Helical" evidence="6">
    <location>
        <begin position="49"/>
        <end position="67"/>
    </location>
</feature>
<dbReference type="PANTHER" id="PTHR11706">
    <property type="entry name" value="SOLUTE CARRIER PROTEIN FAMILY 11 MEMBER"/>
    <property type="match status" value="1"/>
</dbReference>
<dbReference type="PRINTS" id="PR00447">
    <property type="entry name" value="NATRESASSCMP"/>
</dbReference>
<feature type="region of interest" description="Disordered" evidence="7">
    <location>
        <begin position="1"/>
        <end position="30"/>
    </location>
</feature>
<comment type="function">
    <text evidence="6">H(+)-stimulated, divalent metal cation uptake system.</text>
</comment>
<keyword evidence="4 6" id="KW-1133">Transmembrane helix</keyword>
<evidence type="ECO:0000256" key="3">
    <source>
        <dbReference type="ARBA" id="ARBA00022692"/>
    </source>
</evidence>
<keyword evidence="6" id="KW-0406">Ion transport</keyword>
<evidence type="ECO:0000256" key="7">
    <source>
        <dbReference type="SAM" id="MobiDB-lite"/>
    </source>
</evidence>
<proteinExistence type="inferred from homology"/>
<dbReference type="Pfam" id="PF01566">
    <property type="entry name" value="Nramp"/>
    <property type="match status" value="1"/>
</dbReference>
<evidence type="ECO:0000256" key="4">
    <source>
        <dbReference type="ARBA" id="ARBA00022989"/>
    </source>
</evidence>
<evidence type="ECO:0000256" key="6">
    <source>
        <dbReference type="HAMAP-Rule" id="MF_00221"/>
    </source>
</evidence>
<comment type="caution">
    <text evidence="8">The sequence shown here is derived from an EMBL/GenBank/DDBJ whole genome shotgun (WGS) entry which is preliminary data.</text>
</comment>
<evidence type="ECO:0000256" key="5">
    <source>
        <dbReference type="ARBA" id="ARBA00023136"/>
    </source>
</evidence>
<feature type="transmembrane region" description="Helical" evidence="6">
    <location>
        <begin position="428"/>
        <end position="446"/>
    </location>
</feature>
<feature type="transmembrane region" description="Helical" evidence="6">
    <location>
        <begin position="229"/>
        <end position="253"/>
    </location>
</feature>
<organism evidence="8 9">
    <name type="scientific">Deinococcus depolymerans</name>
    <dbReference type="NCBI Taxonomy" id="392408"/>
    <lineage>
        <taxon>Bacteria</taxon>
        <taxon>Thermotogati</taxon>
        <taxon>Deinococcota</taxon>
        <taxon>Deinococci</taxon>
        <taxon>Deinococcales</taxon>
        <taxon>Deinococcaceae</taxon>
        <taxon>Deinococcus</taxon>
    </lineage>
</organism>
<dbReference type="EMBL" id="BAAADB010000015">
    <property type="protein sequence ID" value="GAA0511734.1"/>
    <property type="molecule type" value="Genomic_DNA"/>
</dbReference>
<dbReference type="HAMAP" id="MF_00221">
    <property type="entry name" value="NRAMP"/>
    <property type="match status" value="1"/>
</dbReference>
<feature type="transmembrane region" description="Helical" evidence="6">
    <location>
        <begin position="274"/>
        <end position="299"/>
    </location>
</feature>
<dbReference type="NCBIfam" id="TIGR01197">
    <property type="entry name" value="nramp"/>
    <property type="match status" value="1"/>
</dbReference>
<evidence type="ECO:0000313" key="8">
    <source>
        <dbReference type="EMBL" id="GAA0511734.1"/>
    </source>
</evidence>
<reference evidence="8 9" key="1">
    <citation type="journal article" date="2019" name="Int. J. Syst. Evol. Microbiol.">
        <title>The Global Catalogue of Microorganisms (GCM) 10K type strain sequencing project: providing services to taxonomists for standard genome sequencing and annotation.</title>
        <authorList>
            <consortium name="The Broad Institute Genomics Platform"/>
            <consortium name="The Broad Institute Genome Sequencing Center for Infectious Disease"/>
            <person name="Wu L."/>
            <person name="Ma J."/>
        </authorList>
    </citation>
    <scope>NUCLEOTIDE SEQUENCE [LARGE SCALE GENOMIC DNA]</scope>
    <source>
        <strain evidence="8 9">JCM 14368</strain>
    </source>
</reference>
<keyword evidence="2 6" id="KW-0813">Transport</keyword>
<name>A0ABN1C6F8_9DEIO</name>
<keyword evidence="6" id="KW-1003">Cell membrane</keyword>
<accession>A0ABN1C6F8</accession>
<feature type="transmembrane region" description="Helical" evidence="6">
    <location>
        <begin position="319"/>
        <end position="342"/>
    </location>
</feature>
<evidence type="ECO:0000256" key="2">
    <source>
        <dbReference type="ARBA" id="ARBA00022448"/>
    </source>
</evidence>
<gene>
    <name evidence="6" type="primary">mntH</name>
    <name evidence="8" type="ORF">GCM10008937_19460</name>
</gene>
<feature type="transmembrane region" description="Helical" evidence="6">
    <location>
        <begin position="362"/>
        <end position="380"/>
    </location>
</feature>
<comment type="subcellular location">
    <subcellularLocation>
        <location evidence="6">Cell membrane</location>
        <topology evidence="6">Multi-pass membrane protein</topology>
    </subcellularLocation>
    <subcellularLocation>
        <location evidence="1">Membrane</location>
        <topology evidence="1">Multi-pass membrane protein</topology>
    </subcellularLocation>
</comment>
<comment type="similarity">
    <text evidence="6">Belongs to the NRAMP family.</text>
</comment>
<keyword evidence="5 6" id="KW-0472">Membrane</keyword>
<evidence type="ECO:0000256" key="1">
    <source>
        <dbReference type="ARBA" id="ARBA00004141"/>
    </source>
</evidence>
<keyword evidence="6" id="KW-0769">Symport</keyword>
<feature type="transmembrane region" description="Helical" evidence="6">
    <location>
        <begin position="160"/>
        <end position="177"/>
    </location>
</feature>
<dbReference type="PANTHER" id="PTHR11706:SF33">
    <property type="entry name" value="NATURAL RESISTANCE-ASSOCIATED MACROPHAGE PROTEIN 2"/>
    <property type="match status" value="1"/>
</dbReference>
<feature type="transmembrane region" description="Helical" evidence="6">
    <location>
        <begin position="189"/>
        <end position="209"/>
    </location>
</feature>
<dbReference type="InterPro" id="IPR001046">
    <property type="entry name" value="NRAMP_fam"/>
</dbReference>
<evidence type="ECO:0000313" key="9">
    <source>
        <dbReference type="Proteomes" id="UP001500191"/>
    </source>
</evidence>
<dbReference type="NCBIfam" id="NF037982">
    <property type="entry name" value="Nramp_1"/>
    <property type="match status" value="1"/>
</dbReference>
<dbReference type="NCBIfam" id="NF001923">
    <property type="entry name" value="PRK00701.1"/>
    <property type="match status" value="1"/>
</dbReference>
<feature type="transmembrane region" description="Helical" evidence="6">
    <location>
        <begin position="129"/>
        <end position="154"/>
    </location>
</feature>
<feature type="transmembrane region" description="Helical" evidence="6">
    <location>
        <begin position="79"/>
        <end position="100"/>
    </location>
</feature>
<dbReference type="Proteomes" id="UP001500191">
    <property type="component" value="Unassembled WGS sequence"/>
</dbReference>